<evidence type="ECO:0000313" key="4">
    <source>
        <dbReference type="Proteomes" id="UP000694888"/>
    </source>
</evidence>
<protein>
    <submittedName>
        <fullName evidence="5">Fibrinogen C domain-containing protein 1-A</fullName>
    </submittedName>
</protein>
<dbReference type="SMART" id="SM00186">
    <property type="entry name" value="FBG"/>
    <property type="match status" value="1"/>
</dbReference>
<dbReference type="InterPro" id="IPR020837">
    <property type="entry name" value="Fibrinogen_CS"/>
</dbReference>
<dbReference type="InterPro" id="IPR050373">
    <property type="entry name" value="Fibrinogen_C-term_domain"/>
</dbReference>
<feature type="chain" id="PRO_5047315616" evidence="2">
    <location>
        <begin position="23"/>
        <end position="528"/>
    </location>
</feature>
<dbReference type="PANTHER" id="PTHR19143:SF458">
    <property type="entry name" value="FIBRINOGEN C-TERMINAL DOMAIN-CONTAINING PROTEIN-RELATED"/>
    <property type="match status" value="1"/>
</dbReference>
<dbReference type="InterPro" id="IPR002181">
    <property type="entry name" value="Fibrinogen_a/b/g_C_dom"/>
</dbReference>
<gene>
    <name evidence="5" type="primary">LOC101845856</name>
</gene>
<feature type="signal peptide" evidence="2">
    <location>
        <begin position="1"/>
        <end position="22"/>
    </location>
</feature>
<reference evidence="5" key="1">
    <citation type="submission" date="2025-08" db="UniProtKB">
        <authorList>
            <consortium name="RefSeq"/>
        </authorList>
    </citation>
    <scope>IDENTIFICATION</scope>
</reference>
<evidence type="ECO:0000259" key="3">
    <source>
        <dbReference type="PROSITE" id="PS51406"/>
    </source>
</evidence>
<dbReference type="CDD" id="cd00087">
    <property type="entry name" value="FReD"/>
    <property type="match status" value="1"/>
</dbReference>
<keyword evidence="1" id="KW-1015">Disulfide bond</keyword>
<name>A0ABM1A2K2_APLCA</name>
<accession>A0ABM1A2K2</accession>
<evidence type="ECO:0000313" key="5">
    <source>
        <dbReference type="RefSeq" id="XP_012939566.1"/>
    </source>
</evidence>
<dbReference type="RefSeq" id="XP_012939566.1">
    <property type="nucleotide sequence ID" value="XM_013084112.2"/>
</dbReference>
<sequence length="528" mass="59860">MDAKWVSLSVTVLTSLVLSSRACVLNVTTPEVVIGATANVSLECFNPHPTLDVSEVILLRILKYDHAEWNSLAEFRGGVAEVRQRSKDEFLAEGRIGSIAESFLRVTWPVATNDTIGQFRCDFLGFTVQENVMWLKSPPVLIREKRALTVELLGEIVEEKEREALENMHSQKQDLLENITATVEAVEADLGSQLKRQLQVVRRSVEENKREGVQQLHQQRRDIARNTYSTIQALQATWEVKLKEKERESVDRLRDFGHTTTAAIDALRVAMETKMEGQLQVLRREVAETRQFCVKQTQDLMENMTENHKVADVQDQPQVGSCMDVQGVGPRPVVRLSTGMTVVCDTVTDGGGWIVIQRRTSADVDFYRGWEDYKNGFGYLSGNFWFGLEKVHQLTTLGKYELRIDMQFQGNDYHASYDHFSLAGENLNYRIMFSGFSGNVKDEMVVHNGQAFSTKDRDNDLAHGPDSWGRGDCAKGYHGAWWFNACHNAHLNGRWGSARAWTGLNWRSLTGDDSVSFSEIKIRPYSRD</sequence>
<keyword evidence="2" id="KW-0732">Signal</keyword>
<dbReference type="Gene3D" id="3.90.215.10">
    <property type="entry name" value="Gamma Fibrinogen, chain A, domain 1"/>
    <property type="match status" value="1"/>
</dbReference>
<dbReference type="Pfam" id="PF00147">
    <property type="entry name" value="Fibrinogen_C"/>
    <property type="match status" value="1"/>
</dbReference>
<dbReference type="PROSITE" id="PS00514">
    <property type="entry name" value="FIBRINOGEN_C_1"/>
    <property type="match status" value="1"/>
</dbReference>
<dbReference type="InterPro" id="IPR014716">
    <property type="entry name" value="Fibrinogen_a/b/g_C_1"/>
</dbReference>
<dbReference type="GeneID" id="101845856"/>
<dbReference type="Proteomes" id="UP000694888">
    <property type="component" value="Unplaced"/>
</dbReference>
<dbReference type="PANTHER" id="PTHR19143">
    <property type="entry name" value="FIBRINOGEN/TENASCIN/ANGIOPOEITIN"/>
    <property type="match status" value="1"/>
</dbReference>
<keyword evidence="4" id="KW-1185">Reference proteome</keyword>
<evidence type="ECO:0000256" key="2">
    <source>
        <dbReference type="SAM" id="SignalP"/>
    </source>
</evidence>
<organism evidence="4 5">
    <name type="scientific">Aplysia californica</name>
    <name type="common">California sea hare</name>
    <dbReference type="NCBI Taxonomy" id="6500"/>
    <lineage>
        <taxon>Eukaryota</taxon>
        <taxon>Metazoa</taxon>
        <taxon>Spiralia</taxon>
        <taxon>Lophotrochozoa</taxon>
        <taxon>Mollusca</taxon>
        <taxon>Gastropoda</taxon>
        <taxon>Heterobranchia</taxon>
        <taxon>Euthyneura</taxon>
        <taxon>Tectipleura</taxon>
        <taxon>Aplysiida</taxon>
        <taxon>Aplysioidea</taxon>
        <taxon>Aplysiidae</taxon>
        <taxon>Aplysia</taxon>
    </lineage>
</organism>
<dbReference type="SUPFAM" id="SSF56496">
    <property type="entry name" value="Fibrinogen C-terminal domain-like"/>
    <property type="match status" value="1"/>
</dbReference>
<evidence type="ECO:0000256" key="1">
    <source>
        <dbReference type="ARBA" id="ARBA00023157"/>
    </source>
</evidence>
<proteinExistence type="predicted"/>
<feature type="domain" description="Fibrinogen C-terminal" evidence="3">
    <location>
        <begin position="313"/>
        <end position="526"/>
    </location>
</feature>
<dbReference type="InterPro" id="IPR036056">
    <property type="entry name" value="Fibrinogen-like_C"/>
</dbReference>
<dbReference type="PROSITE" id="PS51406">
    <property type="entry name" value="FIBRINOGEN_C_2"/>
    <property type="match status" value="1"/>
</dbReference>